<organism evidence="2 3">
    <name type="scientific">Mycena maculata</name>
    <dbReference type="NCBI Taxonomy" id="230809"/>
    <lineage>
        <taxon>Eukaryota</taxon>
        <taxon>Fungi</taxon>
        <taxon>Dikarya</taxon>
        <taxon>Basidiomycota</taxon>
        <taxon>Agaricomycotina</taxon>
        <taxon>Agaricomycetes</taxon>
        <taxon>Agaricomycetidae</taxon>
        <taxon>Agaricales</taxon>
        <taxon>Marasmiineae</taxon>
        <taxon>Mycenaceae</taxon>
        <taxon>Mycena</taxon>
    </lineage>
</organism>
<dbReference type="Proteomes" id="UP001215280">
    <property type="component" value="Unassembled WGS sequence"/>
</dbReference>
<protein>
    <submittedName>
        <fullName evidence="2">CHAT domain-containing protein</fullName>
    </submittedName>
</protein>
<comment type="caution">
    <text evidence="2">The sequence shown here is derived from an EMBL/GenBank/DDBJ whole genome shotgun (WGS) entry which is preliminary data.</text>
</comment>
<reference evidence="2" key="1">
    <citation type="submission" date="2023-03" db="EMBL/GenBank/DDBJ databases">
        <title>Massive genome expansion in bonnet fungi (Mycena s.s.) driven by repeated elements and novel gene families across ecological guilds.</title>
        <authorList>
            <consortium name="Lawrence Berkeley National Laboratory"/>
            <person name="Harder C.B."/>
            <person name="Miyauchi S."/>
            <person name="Viragh M."/>
            <person name="Kuo A."/>
            <person name="Thoen E."/>
            <person name="Andreopoulos B."/>
            <person name="Lu D."/>
            <person name="Skrede I."/>
            <person name="Drula E."/>
            <person name="Henrissat B."/>
            <person name="Morin E."/>
            <person name="Kohler A."/>
            <person name="Barry K."/>
            <person name="LaButti K."/>
            <person name="Morin E."/>
            <person name="Salamov A."/>
            <person name="Lipzen A."/>
            <person name="Mereny Z."/>
            <person name="Hegedus B."/>
            <person name="Baldrian P."/>
            <person name="Stursova M."/>
            <person name="Weitz H."/>
            <person name="Taylor A."/>
            <person name="Grigoriev I.V."/>
            <person name="Nagy L.G."/>
            <person name="Martin F."/>
            <person name="Kauserud H."/>
        </authorList>
    </citation>
    <scope>NUCLEOTIDE SEQUENCE</scope>
    <source>
        <strain evidence="2">CBHHK188m</strain>
    </source>
</reference>
<dbReference type="EMBL" id="JARJLG010000073">
    <property type="protein sequence ID" value="KAJ7752767.1"/>
    <property type="molecule type" value="Genomic_DNA"/>
</dbReference>
<dbReference type="InterPro" id="IPR024983">
    <property type="entry name" value="CHAT_dom"/>
</dbReference>
<evidence type="ECO:0000313" key="3">
    <source>
        <dbReference type="Proteomes" id="UP001215280"/>
    </source>
</evidence>
<sequence>MILDPGAHIDPEGHIDSDAAIGVLGLLAGALFERFTLQRNLVDLDDTCLHLTTALSLSPNDALRAPILAKLGTGVSTRFDMIGRMSDLDKAIQYHRQSLRLVGIEKLPSWCGTDIVQEVIDIGDQARKPLPDGHPSLVGIEHNLAFLHLHTAEPMLERAFFLFRQAVGEETGSAKERLSVAVDWSSCARSYGHPSTEDAYSHAMQQLNRCLVAYSTVDSQHEFLARPLTCIECSNLIADAASFAIQNEHYNKAVEIIEQGRTFIWSRMRRYHHPLDQLRRADSIRAAEFQRLSGDIERFAVTFESGSFSIPFSGTLSAHISFTPTRSPFHWHRELAEEWRNKLDNIRANVPGFRDFLQPLPFLRLWRAAVDGPVIIINHSSHRSDALVIIKKSQTVLCVPLPGDLDALWRLQESIGTHTYLYRSSTQMRIFGVREGVNRTENNTVYVLRGVWRGIVEPIVTLLRSHGVPEMSRIWWCPTGMLGILPIHAAGPYSPGSGKDVPDIYISSYTPTLSVLITAREVLKGADDHTPNLLFVGVSSSPRFTSLPSVRVECDVTRTFVPQGKTLLDEKVRSKNVLAELPNHSWVHFASHAAHSIDQPFDSSIILYDEEEFQLREFMMAHSTHARLAILSACDSAALSKSTPDEVLHLSAAI</sequence>
<feature type="domain" description="CHAT" evidence="1">
    <location>
        <begin position="451"/>
        <end position="653"/>
    </location>
</feature>
<proteinExistence type="predicted"/>
<dbReference type="AlphaFoldDB" id="A0AAD7NBH4"/>
<dbReference type="Pfam" id="PF12770">
    <property type="entry name" value="CHAT"/>
    <property type="match status" value="1"/>
</dbReference>
<evidence type="ECO:0000313" key="2">
    <source>
        <dbReference type="EMBL" id="KAJ7752767.1"/>
    </source>
</evidence>
<evidence type="ECO:0000259" key="1">
    <source>
        <dbReference type="Pfam" id="PF12770"/>
    </source>
</evidence>
<keyword evidence="3" id="KW-1185">Reference proteome</keyword>
<gene>
    <name evidence="2" type="ORF">DFH07DRAFT_774298</name>
</gene>
<accession>A0AAD7NBH4</accession>
<name>A0AAD7NBH4_9AGAR</name>